<gene>
    <name evidence="2" type="ORF">ILEXP_LOCUS57714</name>
</gene>
<evidence type="ECO:0000313" key="3">
    <source>
        <dbReference type="Proteomes" id="UP001642360"/>
    </source>
</evidence>
<dbReference type="PANTHER" id="PTHR33168">
    <property type="entry name" value="STRESS INDUCED PROTEIN-RELATED"/>
    <property type="match status" value="1"/>
</dbReference>
<comment type="caution">
    <text evidence="2">The sequence shown here is derived from an EMBL/GenBank/DDBJ whole genome shotgun (WGS) entry which is preliminary data.</text>
</comment>
<protein>
    <submittedName>
        <fullName evidence="2">Uncharacterized protein</fullName>
    </submittedName>
</protein>
<proteinExistence type="predicted"/>
<accession>A0ABC8V1L2</accession>
<sequence length="162" mass="18277">MDDGAIPTSPPSFKHKLKQTLCLSCCFHTHKQLQPSLSSSSSSSSSDKTTTLLRASSTWLRQEFPEIKDKCRNIFSRTGKHRRRHSSTDFRYDPLSYSLNFEDGYDDSHHDEAPLKNFSSGTDLPLSPLPPPLKPVAGTTPMRYSLNDCGGGDDVESWWRRQ</sequence>
<feature type="region of interest" description="Disordered" evidence="1">
    <location>
        <begin position="112"/>
        <end position="162"/>
    </location>
</feature>
<keyword evidence="3" id="KW-1185">Reference proteome</keyword>
<dbReference type="Proteomes" id="UP001642360">
    <property type="component" value="Unassembled WGS sequence"/>
</dbReference>
<evidence type="ECO:0000256" key="1">
    <source>
        <dbReference type="SAM" id="MobiDB-lite"/>
    </source>
</evidence>
<evidence type="ECO:0000313" key="2">
    <source>
        <dbReference type="EMBL" id="CAK9187205.1"/>
    </source>
</evidence>
<organism evidence="2 3">
    <name type="scientific">Ilex paraguariensis</name>
    <name type="common">yerba mate</name>
    <dbReference type="NCBI Taxonomy" id="185542"/>
    <lineage>
        <taxon>Eukaryota</taxon>
        <taxon>Viridiplantae</taxon>
        <taxon>Streptophyta</taxon>
        <taxon>Embryophyta</taxon>
        <taxon>Tracheophyta</taxon>
        <taxon>Spermatophyta</taxon>
        <taxon>Magnoliopsida</taxon>
        <taxon>eudicotyledons</taxon>
        <taxon>Gunneridae</taxon>
        <taxon>Pentapetalae</taxon>
        <taxon>asterids</taxon>
        <taxon>campanulids</taxon>
        <taxon>Aquifoliales</taxon>
        <taxon>Aquifoliaceae</taxon>
        <taxon>Ilex</taxon>
    </lineage>
</organism>
<name>A0ABC8V1L2_9AQUA</name>
<dbReference type="AlphaFoldDB" id="A0ABC8V1L2"/>
<dbReference type="EMBL" id="CAUOFW020009847">
    <property type="protein sequence ID" value="CAK9187205.1"/>
    <property type="molecule type" value="Genomic_DNA"/>
</dbReference>
<reference evidence="2 3" key="1">
    <citation type="submission" date="2024-02" db="EMBL/GenBank/DDBJ databases">
        <authorList>
            <person name="Vignale AGUSTIN F."/>
            <person name="Sosa J E."/>
            <person name="Modenutti C."/>
        </authorList>
    </citation>
    <scope>NUCLEOTIDE SEQUENCE [LARGE SCALE GENOMIC DNA]</scope>
</reference>